<gene>
    <name evidence="2" type="ORF">ACFSR8_03705</name>
</gene>
<feature type="transmembrane region" description="Helical" evidence="1">
    <location>
        <begin position="46"/>
        <end position="66"/>
    </location>
</feature>
<keyword evidence="3" id="KW-1185">Reference proteome</keyword>
<dbReference type="Proteomes" id="UP001597476">
    <property type="component" value="Unassembled WGS sequence"/>
</dbReference>
<protein>
    <recommendedName>
        <fullName evidence="4">Anti-sigma factor</fullName>
    </recommendedName>
</protein>
<reference evidence="3" key="1">
    <citation type="journal article" date="2019" name="Int. J. Syst. Evol. Microbiol.">
        <title>The Global Catalogue of Microorganisms (GCM) 10K type strain sequencing project: providing services to taxonomists for standard genome sequencing and annotation.</title>
        <authorList>
            <consortium name="The Broad Institute Genomics Platform"/>
            <consortium name="The Broad Institute Genome Sequencing Center for Infectious Disease"/>
            <person name="Wu L."/>
            <person name="Ma J."/>
        </authorList>
    </citation>
    <scope>NUCLEOTIDE SEQUENCE [LARGE SCALE GENOMIC DNA]</scope>
    <source>
        <strain evidence="3">KCTC 42398</strain>
    </source>
</reference>
<evidence type="ECO:0008006" key="4">
    <source>
        <dbReference type="Google" id="ProtNLM"/>
    </source>
</evidence>
<dbReference type="EMBL" id="JBHULY010000005">
    <property type="protein sequence ID" value="MFD2725306.1"/>
    <property type="molecule type" value="Genomic_DNA"/>
</dbReference>
<dbReference type="RefSeq" id="WP_380289138.1">
    <property type="nucleotide sequence ID" value="NZ_JBHULY010000005.1"/>
</dbReference>
<comment type="caution">
    <text evidence="2">The sequence shown here is derived from an EMBL/GenBank/DDBJ whole genome shotgun (WGS) entry which is preliminary data.</text>
</comment>
<evidence type="ECO:0000313" key="3">
    <source>
        <dbReference type="Proteomes" id="UP001597476"/>
    </source>
</evidence>
<accession>A0ABW5T7N0</accession>
<keyword evidence="1" id="KW-0472">Membrane</keyword>
<organism evidence="2 3">
    <name type="scientific">Hyunsoonleella rubra</name>
    <dbReference type="NCBI Taxonomy" id="1737062"/>
    <lineage>
        <taxon>Bacteria</taxon>
        <taxon>Pseudomonadati</taxon>
        <taxon>Bacteroidota</taxon>
        <taxon>Flavobacteriia</taxon>
        <taxon>Flavobacteriales</taxon>
        <taxon>Flavobacteriaceae</taxon>
    </lineage>
</organism>
<proteinExistence type="predicted"/>
<evidence type="ECO:0000313" key="2">
    <source>
        <dbReference type="EMBL" id="MFD2725306.1"/>
    </source>
</evidence>
<name>A0ABW5T7N0_9FLAO</name>
<keyword evidence="1" id="KW-0812">Transmembrane</keyword>
<sequence>MAPIKFEDDFKDKLDQRTIKPSEGAWEKLSSRLEEADGDTRNSKGLWWLAVAASVVGLLFVAFQFFNGEAEQQSPVIVDTKDSIIEPKKKQDVEVVNAEKSTVAVETEVPVQKKVGSKQMIKRQSKEQLLMPKEASVQVAQEETVQKEELEKEVIPIKNGETLTFETEKAQEVADAIFNLSETDLGVTSEDIDSLLKVAQREILLDRMKGEDKAVVDAALLLQEVEFELDKSFRDKVFETLRKSYGSVKTAIAHRND</sequence>
<evidence type="ECO:0000256" key="1">
    <source>
        <dbReference type="SAM" id="Phobius"/>
    </source>
</evidence>
<keyword evidence="1" id="KW-1133">Transmembrane helix</keyword>